<organism evidence="2 3">
    <name type="scientific">Sphingobium wenxiniae (strain DSM 21828 / CGMCC 1.7748 / JZ-1)</name>
    <dbReference type="NCBI Taxonomy" id="595605"/>
    <lineage>
        <taxon>Bacteria</taxon>
        <taxon>Pseudomonadati</taxon>
        <taxon>Pseudomonadota</taxon>
        <taxon>Alphaproteobacteria</taxon>
        <taxon>Sphingomonadales</taxon>
        <taxon>Sphingomonadaceae</taxon>
        <taxon>Sphingobium</taxon>
    </lineage>
</organism>
<feature type="compositionally biased region" description="Pro residues" evidence="1">
    <location>
        <begin position="42"/>
        <end position="51"/>
    </location>
</feature>
<dbReference type="PROSITE" id="PS51257">
    <property type="entry name" value="PROKAR_LIPOPROTEIN"/>
    <property type="match status" value="1"/>
</dbReference>
<keyword evidence="3" id="KW-1185">Reference proteome</keyword>
<reference evidence="2 3" key="1">
    <citation type="journal article" date="2015" name="Stand. Genomic Sci.">
        <title>Genomic Encyclopedia of Bacterial and Archaeal Type Strains, Phase III: the genomes of soil and plant-associated and newly described type strains.</title>
        <authorList>
            <person name="Whitman W.B."/>
            <person name="Woyke T."/>
            <person name="Klenk H.P."/>
            <person name="Zhou Y."/>
            <person name="Lilburn T.G."/>
            <person name="Beck B.J."/>
            <person name="De Vos P."/>
            <person name="Vandamme P."/>
            <person name="Eisen J.A."/>
            <person name="Garrity G."/>
            <person name="Hugenholtz P."/>
            <person name="Kyrpides N.C."/>
        </authorList>
    </citation>
    <scope>NUCLEOTIDE SEQUENCE [LARGE SCALE GENOMIC DNA]</scope>
    <source>
        <strain evidence="2 3">CGMCC 1.7748</strain>
    </source>
</reference>
<dbReference type="Proteomes" id="UP000316624">
    <property type="component" value="Unassembled WGS sequence"/>
</dbReference>
<feature type="region of interest" description="Disordered" evidence="1">
    <location>
        <begin position="20"/>
        <end position="95"/>
    </location>
</feature>
<dbReference type="RefSeq" id="WP_021247357.1">
    <property type="nucleotide sequence ID" value="NZ_JACIIY010000002.1"/>
</dbReference>
<proteinExistence type="predicted"/>
<gene>
    <name evidence="2" type="ORF">IQ35_01382</name>
</gene>
<dbReference type="EMBL" id="VLKK01000004">
    <property type="protein sequence ID" value="TWH95128.1"/>
    <property type="molecule type" value="Genomic_DNA"/>
</dbReference>
<evidence type="ECO:0000256" key="1">
    <source>
        <dbReference type="SAM" id="MobiDB-lite"/>
    </source>
</evidence>
<dbReference type="AlphaFoldDB" id="A0A562KI95"/>
<name>A0A562KI95_SPHWJ</name>
<evidence type="ECO:0000313" key="2">
    <source>
        <dbReference type="EMBL" id="TWH95128.1"/>
    </source>
</evidence>
<sequence length="200" mass="21607">MNIRATVIATILLVLAGGCSSSGERATAADQTRHDETAIQPPASPPPPPLPSDDKRIPPQPSPTVKDLPPDKAVASTEVDRVPQAKLADSRNMADVLPQSYRPRDLPLSGQAGQVAPFPREVTNFMVERDSCDHFRGEEPYDADRRAYLAENIAELCTGTDGRLAALRMRYANDPAVIAALSSYEDRVEDNAGKGKYIGK</sequence>
<accession>A0A562KI95</accession>
<evidence type="ECO:0000313" key="3">
    <source>
        <dbReference type="Proteomes" id="UP000316624"/>
    </source>
</evidence>
<protein>
    <submittedName>
        <fullName evidence="2">Uncharacterized protein</fullName>
    </submittedName>
</protein>
<comment type="caution">
    <text evidence="2">The sequence shown here is derived from an EMBL/GenBank/DDBJ whole genome shotgun (WGS) entry which is preliminary data.</text>
</comment>